<proteinExistence type="predicted"/>
<evidence type="ECO:0000313" key="6">
    <source>
        <dbReference type="Proteomes" id="UP000199086"/>
    </source>
</evidence>
<keyword evidence="3" id="KW-0732">Signal</keyword>
<sequence>MPGSGVRRRIERRVRTVSALALAGLAAVALGACAPRGNEAAAPAAGSAPTAATTGGAPAATSTVATVTCSYRPSGEPAKPVDPPPAQAPSTGSAAVTLSFAVGDVVVTMDRATAPCATNSFESLAAQGFYTDTACHRLADNGLFMLQCGDPTGTGMGGPGYRFVDEVDPATVYTAGTVAMANAGADTNGSQFFLVYQDSRLPPRYTVLGHMDQASTGVVTRIAAEGQDGSNADGTGRPNNAARITAVKLG</sequence>
<protein>
    <submittedName>
        <fullName evidence="5">Peptidyl-prolyl cis-trans isomerase B (Cyclophilin B)</fullName>
    </submittedName>
</protein>
<feature type="region of interest" description="Disordered" evidence="2">
    <location>
        <begin position="39"/>
        <end position="59"/>
    </location>
</feature>
<feature type="domain" description="PPIase cyclophilin-type" evidence="4">
    <location>
        <begin position="101"/>
        <end position="249"/>
    </location>
</feature>
<dbReference type="InterPro" id="IPR029000">
    <property type="entry name" value="Cyclophilin-like_dom_sf"/>
</dbReference>
<comment type="function">
    <text evidence="1">PPIases accelerate the folding of proteins. It catalyzes the cis-trans isomerization of proline imidic peptide bonds in oligopeptides.</text>
</comment>
<evidence type="ECO:0000256" key="2">
    <source>
        <dbReference type="SAM" id="MobiDB-lite"/>
    </source>
</evidence>
<name>A0A1G6GUB8_9ACTN</name>
<keyword evidence="5" id="KW-0413">Isomerase</keyword>
<keyword evidence="6" id="KW-1185">Reference proteome</keyword>
<dbReference type="STRING" id="1577474.GA0111570_10573"/>
<evidence type="ECO:0000256" key="1">
    <source>
        <dbReference type="ARBA" id="ARBA00002388"/>
    </source>
</evidence>
<dbReference type="InterPro" id="IPR044666">
    <property type="entry name" value="Cyclophilin_A-like"/>
</dbReference>
<dbReference type="PROSITE" id="PS51257">
    <property type="entry name" value="PROKAR_LIPOPROTEIN"/>
    <property type="match status" value="1"/>
</dbReference>
<feature type="region of interest" description="Disordered" evidence="2">
    <location>
        <begin position="71"/>
        <end position="90"/>
    </location>
</feature>
<dbReference type="CDD" id="cd00317">
    <property type="entry name" value="cyclophilin"/>
    <property type="match status" value="1"/>
</dbReference>
<dbReference type="EMBL" id="FMYF01000005">
    <property type="protein sequence ID" value="SDB85548.1"/>
    <property type="molecule type" value="Genomic_DNA"/>
</dbReference>
<feature type="signal peptide" evidence="3">
    <location>
        <begin position="1"/>
        <end position="34"/>
    </location>
</feature>
<dbReference type="OrthoDB" id="5507614at2"/>
<feature type="chain" id="PRO_5039366592" evidence="3">
    <location>
        <begin position="35"/>
        <end position="250"/>
    </location>
</feature>
<dbReference type="RefSeq" id="WP_092609486.1">
    <property type="nucleotide sequence ID" value="NZ_FMYF01000005.1"/>
</dbReference>
<reference evidence="5 6" key="1">
    <citation type="submission" date="2016-06" db="EMBL/GenBank/DDBJ databases">
        <authorList>
            <person name="Olsen C.W."/>
            <person name="Carey S."/>
            <person name="Hinshaw L."/>
            <person name="Karasin A.I."/>
        </authorList>
    </citation>
    <scope>NUCLEOTIDE SEQUENCE [LARGE SCALE GENOMIC DNA]</scope>
    <source>
        <strain evidence="5 6">LZ-22</strain>
    </source>
</reference>
<dbReference type="InterPro" id="IPR002130">
    <property type="entry name" value="Cyclophilin-type_PPIase_dom"/>
</dbReference>
<dbReference type="SUPFAM" id="SSF50891">
    <property type="entry name" value="Cyclophilin-like"/>
    <property type="match status" value="1"/>
</dbReference>
<dbReference type="Proteomes" id="UP000199086">
    <property type="component" value="Unassembled WGS sequence"/>
</dbReference>
<dbReference type="Gene3D" id="2.40.100.10">
    <property type="entry name" value="Cyclophilin-like"/>
    <property type="match status" value="1"/>
</dbReference>
<dbReference type="AlphaFoldDB" id="A0A1G6GUB8"/>
<organism evidence="5 6">
    <name type="scientific">Raineyella antarctica</name>
    <dbReference type="NCBI Taxonomy" id="1577474"/>
    <lineage>
        <taxon>Bacteria</taxon>
        <taxon>Bacillati</taxon>
        <taxon>Actinomycetota</taxon>
        <taxon>Actinomycetes</taxon>
        <taxon>Propionibacteriales</taxon>
        <taxon>Propionibacteriaceae</taxon>
        <taxon>Raineyella</taxon>
    </lineage>
</organism>
<gene>
    <name evidence="5" type="ORF">GA0111570_10573</name>
</gene>
<evidence type="ECO:0000313" key="5">
    <source>
        <dbReference type="EMBL" id="SDB85548.1"/>
    </source>
</evidence>
<dbReference type="GO" id="GO:0003755">
    <property type="term" value="F:peptidyl-prolyl cis-trans isomerase activity"/>
    <property type="evidence" value="ECO:0007669"/>
    <property type="project" value="InterPro"/>
</dbReference>
<dbReference type="Pfam" id="PF00160">
    <property type="entry name" value="Pro_isomerase"/>
    <property type="match status" value="1"/>
</dbReference>
<dbReference type="PROSITE" id="PS50072">
    <property type="entry name" value="CSA_PPIASE_2"/>
    <property type="match status" value="1"/>
</dbReference>
<accession>A0A1G6GUB8</accession>
<evidence type="ECO:0000256" key="3">
    <source>
        <dbReference type="SAM" id="SignalP"/>
    </source>
</evidence>
<dbReference type="PANTHER" id="PTHR45625">
    <property type="entry name" value="PEPTIDYL-PROLYL CIS-TRANS ISOMERASE-RELATED"/>
    <property type="match status" value="1"/>
</dbReference>
<evidence type="ECO:0000259" key="4">
    <source>
        <dbReference type="PROSITE" id="PS50072"/>
    </source>
</evidence>
<dbReference type="PANTHER" id="PTHR45625:SF3">
    <property type="entry name" value="PEPTIDYL-PROLYL CIS-TRANS ISOMERASE B-RELATED"/>
    <property type="match status" value="1"/>
</dbReference>